<evidence type="ECO:0000256" key="1">
    <source>
        <dbReference type="SAM" id="Phobius"/>
    </source>
</evidence>
<organism evidence="2 3">
    <name type="scientific">Absidia repens</name>
    <dbReference type="NCBI Taxonomy" id="90262"/>
    <lineage>
        <taxon>Eukaryota</taxon>
        <taxon>Fungi</taxon>
        <taxon>Fungi incertae sedis</taxon>
        <taxon>Mucoromycota</taxon>
        <taxon>Mucoromycotina</taxon>
        <taxon>Mucoromycetes</taxon>
        <taxon>Mucorales</taxon>
        <taxon>Cunninghamellaceae</taxon>
        <taxon>Absidia</taxon>
    </lineage>
</organism>
<keyword evidence="1" id="KW-0812">Transmembrane</keyword>
<dbReference type="AlphaFoldDB" id="A0A1X2IFE5"/>
<gene>
    <name evidence="2" type="ORF">BCR42DRAFT_354068</name>
</gene>
<proteinExistence type="predicted"/>
<feature type="non-terminal residue" evidence="2">
    <location>
        <position position="59"/>
    </location>
</feature>
<dbReference type="Proteomes" id="UP000193560">
    <property type="component" value="Unassembled WGS sequence"/>
</dbReference>
<dbReference type="EMBL" id="MCGE01000014">
    <property type="protein sequence ID" value="ORZ14725.1"/>
    <property type="molecule type" value="Genomic_DNA"/>
</dbReference>
<comment type="caution">
    <text evidence="2">The sequence shown here is derived from an EMBL/GenBank/DDBJ whole genome shotgun (WGS) entry which is preliminary data.</text>
</comment>
<sequence>MQQQEVGRRTLESDLASTFGIIRVYFWSSFSFIYFFILFILIILPSSYIIYSIKKKHQK</sequence>
<feature type="transmembrane region" description="Helical" evidence="1">
    <location>
        <begin position="32"/>
        <end position="51"/>
    </location>
</feature>
<protein>
    <submittedName>
        <fullName evidence="2">Uncharacterized protein</fullName>
    </submittedName>
</protein>
<keyword evidence="3" id="KW-1185">Reference proteome</keyword>
<evidence type="ECO:0000313" key="2">
    <source>
        <dbReference type="EMBL" id="ORZ14725.1"/>
    </source>
</evidence>
<keyword evidence="1" id="KW-1133">Transmembrane helix</keyword>
<reference evidence="2 3" key="1">
    <citation type="submission" date="2016-07" db="EMBL/GenBank/DDBJ databases">
        <title>Pervasive Adenine N6-methylation of Active Genes in Fungi.</title>
        <authorList>
            <consortium name="DOE Joint Genome Institute"/>
            <person name="Mondo S.J."/>
            <person name="Dannebaum R.O."/>
            <person name="Kuo R.C."/>
            <person name="Labutti K."/>
            <person name="Haridas S."/>
            <person name="Kuo A."/>
            <person name="Salamov A."/>
            <person name="Ahrendt S.R."/>
            <person name="Lipzen A."/>
            <person name="Sullivan W."/>
            <person name="Andreopoulos W.B."/>
            <person name="Clum A."/>
            <person name="Lindquist E."/>
            <person name="Daum C."/>
            <person name="Ramamoorthy G.K."/>
            <person name="Gryganskyi A."/>
            <person name="Culley D."/>
            <person name="Magnuson J.K."/>
            <person name="James T.Y."/>
            <person name="O'Malley M.A."/>
            <person name="Stajich J.E."/>
            <person name="Spatafora J.W."/>
            <person name="Visel A."/>
            <person name="Grigoriev I.V."/>
        </authorList>
    </citation>
    <scope>NUCLEOTIDE SEQUENCE [LARGE SCALE GENOMIC DNA]</scope>
    <source>
        <strain evidence="2 3">NRRL 1336</strain>
    </source>
</reference>
<evidence type="ECO:0000313" key="3">
    <source>
        <dbReference type="Proteomes" id="UP000193560"/>
    </source>
</evidence>
<keyword evidence="1" id="KW-0472">Membrane</keyword>
<name>A0A1X2IFE5_9FUNG</name>
<accession>A0A1X2IFE5</accession>